<feature type="compositionally biased region" description="Low complexity" evidence="1">
    <location>
        <begin position="475"/>
        <end position="489"/>
    </location>
</feature>
<dbReference type="EMBL" id="JAGPXD010000006">
    <property type="protein sequence ID" value="KAH7349271.1"/>
    <property type="molecule type" value="Genomic_DNA"/>
</dbReference>
<protein>
    <submittedName>
        <fullName evidence="2">Uncharacterized protein</fullName>
    </submittedName>
</protein>
<dbReference type="OrthoDB" id="2504266at2759"/>
<feature type="compositionally biased region" description="Gly residues" evidence="1">
    <location>
        <begin position="703"/>
        <end position="724"/>
    </location>
</feature>
<feature type="compositionally biased region" description="Basic and acidic residues" evidence="1">
    <location>
        <begin position="649"/>
        <end position="658"/>
    </location>
</feature>
<feature type="compositionally biased region" description="Pro residues" evidence="1">
    <location>
        <begin position="424"/>
        <end position="437"/>
    </location>
</feature>
<dbReference type="InterPro" id="IPR046784">
    <property type="entry name" value="Eap1"/>
</dbReference>
<feature type="compositionally biased region" description="Basic and acidic residues" evidence="1">
    <location>
        <begin position="47"/>
        <end position="71"/>
    </location>
</feature>
<evidence type="ECO:0000313" key="2">
    <source>
        <dbReference type="EMBL" id="KAH7349271.1"/>
    </source>
</evidence>
<feature type="compositionally biased region" description="Gly residues" evidence="1">
    <location>
        <begin position="779"/>
        <end position="792"/>
    </location>
</feature>
<feature type="compositionally biased region" description="Low complexity" evidence="1">
    <location>
        <begin position="399"/>
        <end position="408"/>
    </location>
</feature>
<reference evidence="2" key="1">
    <citation type="journal article" date="2021" name="Nat. Commun.">
        <title>Genetic determinants of endophytism in the Arabidopsis root mycobiome.</title>
        <authorList>
            <person name="Mesny F."/>
            <person name="Miyauchi S."/>
            <person name="Thiergart T."/>
            <person name="Pickel B."/>
            <person name="Atanasova L."/>
            <person name="Karlsson M."/>
            <person name="Huettel B."/>
            <person name="Barry K.W."/>
            <person name="Haridas S."/>
            <person name="Chen C."/>
            <person name="Bauer D."/>
            <person name="Andreopoulos W."/>
            <person name="Pangilinan J."/>
            <person name="LaButti K."/>
            <person name="Riley R."/>
            <person name="Lipzen A."/>
            <person name="Clum A."/>
            <person name="Drula E."/>
            <person name="Henrissat B."/>
            <person name="Kohler A."/>
            <person name="Grigoriev I.V."/>
            <person name="Martin F.M."/>
            <person name="Hacquard S."/>
        </authorList>
    </citation>
    <scope>NUCLEOTIDE SEQUENCE</scope>
    <source>
        <strain evidence="2">MPI-CAGE-AT-0016</strain>
    </source>
</reference>
<name>A0A8K0T5A5_9PEZI</name>
<dbReference type="Proteomes" id="UP000813385">
    <property type="component" value="Unassembled WGS sequence"/>
</dbReference>
<sequence length="818" mass="89542">MAVRYSAEFLLHLRESPLCTRPNNLPPLEEWMGPPPEPAARTQTKTNPERRHHDNLSFDSTNRRPGLDRHVSRNSANPDDIILGPPRTSFASSGGLRNASGRSFDADKDGKDGDRLNFRRNGDGESNDRFRDSRGALNFGGRRRDNADQDNEGWSTVKPRKSFGTEGAERFQGRMGGDRIPLDRKPRDRDDQREKPQRGGADAEEAEGRTRNGLLRGKSEPWFKNETVEKPQLTNRERIDRAKSWRDRDNKDADTFDNNHGHDRGDRNDRNDRGDRNNDRNSGRSGQDRRWDRDHRSEREPEWVMEEPSHKAGGHTEEDFKKFMESMKAGKAAAAASDDKSTPLAQLEANIKSQQPAVASAPAADSGPDKFFMAFADKAILNVGSPGAEPADKEPTPKPSKSGGAKSSRFTSFFSAPPHEEMSAPPPQQHQEPPPNPLAALMGGAGAGASQGGDNERQAFQVLLQKLQRSNISTPPAQQPFSQPQQYTPSHEQSPSGPVRSPGGFPQFGPPEPRNDPRIDPRIDPRMDPRIDPRMPHMQDMHAQRPILHHQPVSHQDKLLQDLVERQRHQAAAQGPGRTEANRNTEFLMNLMKSQPEPVRTEQMMIRMHQQRTHSISQMQDREPDFAGPGGRGPQGPMHGQPPPGFLDEQFRRSEPEPRQQPTQILQRPIPPPGLDQMNPNWMPQVGGPIPPQQRNMGIPPGLAGGPGGPGAPGGHAGPGGPGGPVRNHPGMPGMFPPGPNFPPGAAFPPPENMAGPPPRGMQPPPGFFGGPPPPGFMGPPGMGGPGFGGPGPDGPGFPFDGRGMPPPPGAAQAFRRQ</sequence>
<gene>
    <name evidence="2" type="ORF">B0T11DRAFT_129384</name>
</gene>
<feature type="region of interest" description="Disordered" evidence="1">
    <location>
        <begin position="18"/>
        <end position="345"/>
    </location>
</feature>
<feature type="compositionally biased region" description="Basic and acidic residues" evidence="1">
    <location>
        <begin position="217"/>
        <end position="325"/>
    </location>
</feature>
<dbReference type="AlphaFoldDB" id="A0A8K0T5A5"/>
<feature type="compositionally biased region" description="Basic and acidic residues" evidence="1">
    <location>
        <begin position="104"/>
        <end position="134"/>
    </location>
</feature>
<feature type="region of interest" description="Disordered" evidence="1">
    <location>
        <begin position="383"/>
        <end position="536"/>
    </location>
</feature>
<keyword evidence="3" id="KW-1185">Reference proteome</keyword>
<feature type="compositionally biased region" description="Basic and acidic residues" evidence="1">
    <location>
        <begin position="513"/>
        <end position="536"/>
    </location>
</feature>
<accession>A0A8K0T5A5</accession>
<proteinExistence type="predicted"/>
<evidence type="ECO:0000256" key="1">
    <source>
        <dbReference type="SAM" id="MobiDB-lite"/>
    </source>
</evidence>
<comment type="caution">
    <text evidence="2">The sequence shown here is derived from an EMBL/GenBank/DDBJ whole genome shotgun (WGS) entry which is preliminary data.</text>
</comment>
<feature type="compositionally biased region" description="Pro residues" evidence="1">
    <location>
        <begin position="735"/>
        <end position="778"/>
    </location>
</feature>
<feature type="compositionally biased region" description="Basic and acidic residues" evidence="1">
    <location>
        <begin position="167"/>
        <end position="197"/>
    </location>
</feature>
<dbReference type="Pfam" id="PF20566">
    <property type="entry name" value="Eap1"/>
    <property type="match status" value="1"/>
</dbReference>
<organism evidence="2 3">
    <name type="scientific">Plectosphaerella cucumerina</name>
    <dbReference type="NCBI Taxonomy" id="40658"/>
    <lineage>
        <taxon>Eukaryota</taxon>
        <taxon>Fungi</taxon>
        <taxon>Dikarya</taxon>
        <taxon>Ascomycota</taxon>
        <taxon>Pezizomycotina</taxon>
        <taxon>Sordariomycetes</taxon>
        <taxon>Hypocreomycetidae</taxon>
        <taxon>Glomerellales</taxon>
        <taxon>Plectosphaerellaceae</taxon>
        <taxon>Plectosphaerella</taxon>
    </lineage>
</organism>
<evidence type="ECO:0000313" key="3">
    <source>
        <dbReference type="Proteomes" id="UP000813385"/>
    </source>
</evidence>
<feature type="region of interest" description="Disordered" evidence="1">
    <location>
        <begin position="611"/>
        <end position="818"/>
    </location>
</feature>